<keyword evidence="3" id="KW-1185">Reference proteome</keyword>
<dbReference type="InterPro" id="IPR041657">
    <property type="entry name" value="HTH_17"/>
</dbReference>
<dbReference type="RefSeq" id="WP_119077581.1">
    <property type="nucleotide sequence ID" value="NZ_CP029600.1"/>
</dbReference>
<dbReference type="SUPFAM" id="SSF46955">
    <property type="entry name" value="Putative DNA-binding domain"/>
    <property type="match status" value="1"/>
</dbReference>
<dbReference type="InterPro" id="IPR036388">
    <property type="entry name" value="WH-like_DNA-bd_sf"/>
</dbReference>
<keyword evidence="2" id="KW-0238">DNA-binding</keyword>
<evidence type="ECO:0000259" key="1">
    <source>
        <dbReference type="Pfam" id="PF12728"/>
    </source>
</evidence>
<accession>A0ABM6WBT3</accession>
<reference evidence="2 3" key="1">
    <citation type="submission" date="2018-05" db="EMBL/GenBank/DDBJ databases">
        <title>Chitinophaga sp. nov., isolated from rhizosphere soil of Alhagi.</title>
        <authorList>
            <person name="Liu Y."/>
        </authorList>
    </citation>
    <scope>NUCLEOTIDE SEQUENCE [LARGE SCALE GENOMIC DNA]</scope>
    <source>
        <strain evidence="2 3">T22</strain>
    </source>
</reference>
<dbReference type="EMBL" id="CP029600">
    <property type="protein sequence ID" value="AWO01368.1"/>
    <property type="molecule type" value="Genomic_DNA"/>
</dbReference>
<name>A0ABM6WBT3_9BACT</name>
<sequence>MDTLFIPNENDFRRWIREALKECLENLPVKEGATSDPQKEPLLTRKEIAGIFRVSLVTLHEWMKQGLPFHKQGGRVYFLRSEVLEYLKQKRKFQDKLSGHE</sequence>
<protein>
    <submittedName>
        <fullName evidence="2">DNA-binding protein</fullName>
    </submittedName>
</protein>
<dbReference type="Pfam" id="PF12728">
    <property type="entry name" value="HTH_17"/>
    <property type="match status" value="1"/>
</dbReference>
<proteinExistence type="predicted"/>
<organism evidence="2 3">
    <name type="scientific">Chitinophaga alhagiae</name>
    <dbReference type="NCBI Taxonomy" id="2203219"/>
    <lineage>
        <taxon>Bacteria</taxon>
        <taxon>Pseudomonadati</taxon>
        <taxon>Bacteroidota</taxon>
        <taxon>Chitinophagia</taxon>
        <taxon>Chitinophagales</taxon>
        <taxon>Chitinophagaceae</taxon>
        <taxon>Chitinophaga</taxon>
    </lineage>
</organism>
<feature type="domain" description="Helix-turn-helix" evidence="1">
    <location>
        <begin position="42"/>
        <end position="91"/>
    </location>
</feature>
<dbReference type="Gene3D" id="1.10.10.10">
    <property type="entry name" value="Winged helix-like DNA-binding domain superfamily/Winged helix DNA-binding domain"/>
    <property type="match status" value="1"/>
</dbReference>
<dbReference type="Proteomes" id="UP000246099">
    <property type="component" value="Chromosome"/>
</dbReference>
<evidence type="ECO:0000313" key="3">
    <source>
        <dbReference type="Proteomes" id="UP000246099"/>
    </source>
</evidence>
<dbReference type="InterPro" id="IPR009061">
    <property type="entry name" value="DNA-bd_dom_put_sf"/>
</dbReference>
<gene>
    <name evidence="2" type="ORF">DLD77_06515</name>
</gene>
<evidence type="ECO:0000313" key="2">
    <source>
        <dbReference type="EMBL" id="AWO01368.1"/>
    </source>
</evidence>
<dbReference type="GO" id="GO:0003677">
    <property type="term" value="F:DNA binding"/>
    <property type="evidence" value="ECO:0007669"/>
    <property type="project" value="UniProtKB-KW"/>
</dbReference>